<organism evidence="2 3">
    <name type="scientific">Colletotrichum kahawae</name>
    <name type="common">Coffee berry disease fungus</name>
    <dbReference type="NCBI Taxonomy" id="34407"/>
    <lineage>
        <taxon>Eukaryota</taxon>
        <taxon>Fungi</taxon>
        <taxon>Dikarya</taxon>
        <taxon>Ascomycota</taxon>
        <taxon>Pezizomycotina</taxon>
        <taxon>Sordariomycetes</taxon>
        <taxon>Hypocreomycetidae</taxon>
        <taxon>Glomerellales</taxon>
        <taxon>Glomerellaceae</taxon>
        <taxon>Colletotrichum</taxon>
        <taxon>Colletotrichum gloeosporioides species complex</taxon>
    </lineage>
</organism>
<keyword evidence="3" id="KW-1185">Reference proteome</keyword>
<dbReference type="Proteomes" id="UP001281614">
    <property type="component" value="Unassembled WGS sequence"/>
</dbReference>
<accession>A0AAD9YA70</accession>
<sequence length="87" mass="9537">MVLSPKLDPVQFVKPGDFDPTYILSNDDCAILLLDPLAWRIETDIGISCASPDLQAFDSAGARNQSEPDEGSAFDGQNLDWQYSRSS</sequence>
<evidence type="ECO:0000313" key="3">
    <source>
        <dbReference type="Proteomes" id="UP001281614"/>
    </source>
</evidence>
<dbReference type="AlphaFoldDB" id="A0AAD9YA70"/>
<dbReference type="EMBL" id="VYYT01000258">
    <property type="protein sequence ID" value="KAK2751845.1"/>
    <property type="molecule type" value="Genomic_DNA"/>
</dbReference>
<feature type="region of interest" description="Disordered" evidence="1">
    <location>
        <begin position="60"/>
        <end position="87"/>
    </location>
</feature>
<protein>
    <submittedName>
        <fullName evidence="2">Uncharacterized protein</fullName>
    </submittedName>
</protein>
<reference evidence="2" key="1">
    <citation type="submission" date="2023-02" db="EMBL/GenBank/DDBJ databases">
        <title>Colletotrichum kahawae CIFC_Que2 genome sequencing and assembly.</title>
        <authorList>
            <person name="Baroncelli R."/>
        </authorList>
    </citation>
    <scope>NUCLEOTIDE SEQUENCE</scope>
    <source>
        <strain evidence="2">CIFC_Que2</strain>
    </source>
</reference>
<evidence type="ECO:0000256" key="1">
    <source>
        <dbReference type="SAM" id="MobiDB-lite"/>
    </source>
</evidence>
<proteinExistence type="predicted"/>
<name>A0AAD9YA70_COLKA</name>
<comment type="caution">
    <text evidence="2">The sequence shown here is derived from an EMBL/GenBank/DDBJ whole genome shotgun (WGS) entry which is preliminary data.</text>
</comment>
<evidence type="ECO:0000313" key="2">
    <source>
        <dbReference type="EMBL" id="KAK2751845.1"/>
    </source>
</evidence>
<gene>
    <name evidence="2" type="ORF">CKAH01_17790</name>
</gene>